<dbReference type="Proteomes" id="UP000663873">
    <property type="component" value="Unassembled WGS sequence"/>
</dbReference>
<evidence type="ECO:0000259" key="2">
    <source>
        <dbReference type="PROSITE" id="PS50222"/>
    </source>
</evidence>
<name>A0A821RM16_9BILA</name>
<dbReference type="Pfam" id="PF13499">
    <property type="entry name" value="EF-hand_7"/>
    <property type="match status" value="1"/>
</dbReference>
<dbReference type="InterPro" id="IPR011992">
    <property type="entry name" value="EF-hand-dom_pair"/>
</dbReference>
<keyword evidence="1" id="KW-0106">Calcium</keyword>
<keyword evidence="4" id="KW-1185">Reference proteome</keyword>
<dbReference type="InterPro" id="IPR002048">
    <property type="entry name" value="EF_hand_dom"/>
</dbReference>
<organism evidence="3 4">
    <name type="scientific">Rotaria socialis</name>
    <dbReference type="NCBI Taxonomy" id="392032"/>
    <lineage>
        <taxon>Eukaryota</taxon>
        <taxon>Metazoa</taxon>
        <taxon>Spiralia</taxon>
        <taxon>Gnathifera</taxon>
        <taxon>Rotifera</taxon>
        <taxon>Eurotatoria</taxon>
        <taxon>Bdelloidea</taxon>
        <taxon>Philodinida</taxon>
        <taxon>Philodinidae</taxon>
        <taxon>Rotaria</taxon>
    </lineage>
</organism>
<feature type="domain" description="EF-hand" evidence="2">
    <location>
        <begin position="49"/>
        <end position="76"/>
    </location>
</feature>
<dbReference type="AlphaFoldDB" id="A0A821RM16"/>
<dbReference type="Gene3D" id="1.10.238.10">
    <property type="entry name" value="EF-hand"/>
    <property type="match status" value="1"/>
</dbReference>
<evidence type="ECO:0000313" key="3">
    <source>
        <dbReference type="EMBL" id="CAF4840647.1"/>
    </source>
</evidence>
<comment type="caution">
    <text evidence="3">The sequence shown here is derived from an EMBL/GenBank/DDBJ whole genome shotgun (WGS) entry which is preliminary data.</text>
</comment>
<feature type="non-terminal residue" evidence="3">
    <location>
        <position position="1"/>
    </location>
</feature>
<evidence type="ECO:0000313" key="4">
    <source>
        <dbReference type="Proteomes" id="UP000663873"/>
    </source>
</evidence>
<feature type="non-terminal residue" evidence="3">
    <location>
        <position position="76"/>
    </location>
</feature>
<evidence type="ECO:0000256" key="1">
    <source>
        <dbReference type="ARBA" id="ARBA00022837"/>
    </source>
</evidence>
<dbReference type="SUPFAM" id="SSF47473">
    <property type="entry name" value="EF-hand"/>
    <property type="match status" value="1"/>
</dbReference>
<dbReference type="InterPro" id="IPR018247">
    <property type="entry name" value="EF_Hand_1_Ca_BS"/>
</dbReference>
<dbReference type="PROSITE" id="PS50222">
    <property type="entry name" value="EF_HAND_2"/>
    <property type="match status" value="2"/>
</dbReference>
<dbReference type="PROSITE" id="PS00018">
    <property type="entry name" value="EF_HAND_1"/>
    <property type="match status" value="1"/>
</dbReference>
<gene>
    <name evidence="3" type="ORF">UJA718_LOCUS43037</name>
</gene>
<reference evidence="3" key="1">
    <citation type="submission" date="2021-02" db="EMBL/GenBank/DDBJ databases">
        <authorList>
            <person name="Nowell W R."/>
        </authorList>
    </citation>
    <scope>NUCLEOTIDE SEQUENCE</scope>
</reference>
<feature type="domain" description="EF-hand" evidence="2">
    <location>
        <begin position="13"/>
        <end position="48"/>
    </location>
</feature>
<sequence>DMRREVPINLTREEMSYYMKYFRQIDVENKGFLTLKDLKRHLQVSKNDVSEAEFRILMGEIDQNQNGIIETEEFLQ</sequence>
<dbReference type="GO" id="GO:0005509">
    <property type="term" value="F:calcium ion binding"/>
    <property type="evidence" value="ECO:0007669"/>
    <property type="project" value="InterPro"/>
</dbReference>
<proteinExistence type="predicted"/>
<dbReference type="EMBL" id="CAJOBP010057926">
    <property type="protein sequence ID" value="CAF4840647.1"/>
    <property type="molecule type" value="Genomic_DNA"/>
</dbReference>
<dbReference type="CDD" id="cd00051">
    <property type="entry name" value="EFh"/>
    <property type="match status" value="1"/>
</dbReference>
<accession>A0A821RM16</accession>
<protein>
    <recommendedName>
        <fullName evidence="2">EF-hand domain-containing protein</fullName>
    </recommendedName>
</protein>